<dbReference type="AlphaFoldDB" id="A0A915HXZ5"/>
<dbReference type="Proteomes" id="UP000887565">
    <property type="component" value="Unplaced"/>
</dbReference>
<organism evidence="1 2">
    <name type="scientific">Romanomermis culicivorax</name>
    <name type="common">Nematode worm</name>
    <dbReference type="NCBI Taxonomy" id="13658"/>
    <lineage>
        <taxon>Eukaryota</taxon>
        <taxon>Metazoa</taxon>
        <taxon>Ecdysozoa</taxon>
        <taxon>Nematoda</taxon>
        <taxon>Enoplea</taxon>
        <taxon>Dorylaimia</taxon>
        <taxon>Mermithida</taxon>
        <taxon>Mermithoidea</taxon>
        <taxon>Mermithidae</taxon>
        <taxon>Romanomermis</taxon>
    </lineage>
</organism>
<protein>
    <submittedName>
        <fullName evidence="2">DDE-1 domain-containing protein</fullName>
    </submittedName>
</protein>
<name>A0A915HXZ5_ROMCU</name>
<dbReference type="WBParaSite" id="nRc.2.0.1.t06759-RA">
    <property type="protein sequence ID" value="nRc.2.0.1.t06759-RA"/>
    <property type="gene ID" value="nRc.2.0.1.g06759"/>
</dbReference>
<reference evidence="2" key="1">
    <citation type="submission" date="2022-11" db="UniProtKB">
        <authorList>
            <consortium name="WormBaseParasite"/>
        </authorList>
    </citation>
    <scope>IDENTIFICATION</scope>
</reference>
<evidence type="ECO:0000313" key="1">
    <source>
        <dbReference type="Proteomes" id="UP000887565"/>
    </source>
</evidence>
<accession>A0A915HXZ5</accession>
<evidence type="ECO:0000313" key="2">
    <source>
        <dbReference type="WBParaSite" id="nRc.2.0.1.t06759-RA"/>
    </source>
</evidence>
<sequence>MIFMRACCYMLTGKEVMYKFQDVMQQPGAHHSTICIDEWRAHLNLDDPGYIHQTRFSCLHIIPYFPAESVSTPANIDDLDNLRDPRFPLLPLPPHSILLLVPLSKNELIVIKIISSISDHKQASFQPNVRGPPPPALIQENYLLGLRRQWTNWVFPHSPVAEFGHTMSPGKTSPILPTPERCRTAC</sequence>
<proteinExistence type="predicted"/>
<keyword evidence="1" id="KW-1185">Reference proteome</keyword>